<evidence type="ECO:0000313" key="2">
    <source>
        <dbReference type="EMBL" id="PIS31061.1"/>
    </source>
</evidence>
<feature type="transmembrane region" description="Helical" evidence="1">
    <location>
        <begin position="124"/>
        <end position="145"/>
    </location>
</feature>
<reference evidence="2 3" key="1">
    <citation type="submission" date="2017-09" db="EMBL/GenBank/DDBJ databases">
        <title>Depth-based differentiation of microbial function through sediment-hosted aquifers and enrichment of novel symbionts in the deep terrestrial subsurface.</title>
        <authorList>
            <person name="Probst A.J."/>
            <person name="Ladd B."/>
            <person name="Jarett J.K."/>
            <person name="Geller-Mcgrath D.E."/>
            <person name="Sieber C.M."/>
            <person name="Emerson J.B."/>
            <person name="Anantharaman K."/>
            <person name="Thomas B.C."/>
            <person name="Malmstrom R."/>
            <person name="Stieglmeier M."/>
            <person name="Klingl A."/>
            <person name="Woyke T."/>
            <person name="Ryan C.M."/>
            <person name="Banfield J.F."/>
        </authorList>
    </citation>
    <scope>NUCLEOTIDE SEQUENCE [LARGE SCALE GENOMIC DNA]</scope>
    <source>
        <strain evidence="2">CG08_land_8_20_14_0_20_45_16</strain>
    </source>
</reference>
<organism evidence="2 3">
    <name type="scientific">Candidatus Saganbacteria bacterium CG08_land_8_20_14_0_20_45_16</name>
    <dbReference type="NCBI Taxonomy" id="2014293"/>
    <lineage>
        <taxon>Bacteria</taxon>
        <taxon>Bacillati</taxon>
        <taxon>Saganbacteria</taxon>
    </lineage>
</organism>
<feature type="transmembrane region" description="Helical" evidence="1">
    <location>
        <begin position="94"/>
        <end position="118"/>
    </location>
</feature>
<evidence type="ECO:0000256" key="1">
    <source>
        <dbReference type="SAM" id="Phobius"/>
    </source>
</evidence>
<feature type="transmembrane region" description="Helical" evidence="1">
    <location>
        <begin position="67"/>
        <end position="87"/>
    </location>
</feature>
<keyword evidence="1" id="KW-0472">Membrane</keyword>
<protein>
    <submittedName>
        <fullName evidence="2">Uncharacterized protein</fullName>
    </submittedName>
</protein>
<keyword evidence="1" id="KW-1133">Transmembrane helix</keyword>
<dbReference type="Proteomes" id="UP000231343">
    <property type="component" value="Unassembled WGS sequence"/>
</dbReference>
<comment type="caution">
    <text evidence="2">The sequence shown here is derived from an EMBL/GenBank/DDBJ whole genome shotgun (WGS) entry which is preliminary data.</text>
</comment>
<dbReference type="AlphaFoldDB" id="A0A2H0Y0Q0"/>
<keyword evidence="1" id="KW-0812">Transmembrane</keyword>
<sequence length="155" mass="17373">MGFFLGFFLGSVFGVFVVFYVINFLFIKFFGADTYKTRILSLLLAMVIVLTLSSINSTDEGLRALGGYLLIKVIAEIIIACVFVLRLDWLKSILFFVYCAIFGYFVAFIISILLMLIGFKDASFHLAINMFILASSPIIFSILAVKSNLPYIKLS</sequence>
<feature type="transmembrane region" description="Helical" evidence="1">
    <location>
        <begin position="39"/>
        <end position="55"/>
    </location>
</feature>
<proteinExistence type="predicted"/>
<gene>
    <name evidence="2" type="ORF">COT42_01835</name>
</gene>
<accession>A0A2H0Y0Q0</accession>
<name>A0A2H0Y0Q0_UNCSA</name>
<evidence type="ECO:0000313" key="3">
    <source>
        <dbReference type="Proteomes" id="UP000231343"/>
    </source>
</evidence>
<dbReference type="EMBL" id="PEYM01000038">
    <property type="protein sequence ID" value="PIS31061.1"/>
    <property type="molecule type" value="Genomic_DNA"/>
</dbReference>
<feature type="transmembrane region" description="Helical" evidence="1">
    <location>
        <begin position="6"/>
        <end position="27"/>
    </location>
</feature>